<evidence type="ECO:0000313" key="2">
    <source>
        <dbReference type="Proteomes" id="UP000499080"/>
    </source>
</evidence>
<accession>A0A4Y2AGI8</accession>
<organism evidence="1 2">
    <name type="scientific">Araneus ventricosus</name>
    <name type="common">Orbweaver spider</name>
    <name type="synonym">Epeira ventricosa</name>
    <dbReference type="NCBI Taxonomy" id="182803"/>
    <lineage>
        <taxon>Eukaryota</taxon>
        <taxon>Metazoa</taxon>
        <taxon>Ecdysozoa</taxon>
        <taxon>Arthropoda</taxon>
        <taxon>Chelicerata</taxon>
        <taxon>Arachnida</taxon>
        <taxon>Araneae</taxon>
        <taxon>Araneomorphae</taxon>
        <taxon>Entelegynae</taxon>
        <taxon>Araneoidea</taxon>
        <taxon>Araneidae</taxon>
        <taxon>Araneus</taxon>
    </lineage>
</organism>
<protein>
    <submittedName>
        <fullName evidence="1">Uncharacterized protein</fullName>
    </submittedName>
</protein>
<sequence>MAEWYGFCLGDGGFQVQKPIPLNTCRVLGLLPVKSYGGVQTSSRWCGAKISTLAPPTQEGCKAWCTSMWRTGLIRQHEGCFGESLIILNRGRMARTTPELAPFLSPSLRTTSAGGRLVTTYGLACSRLHAPNIFSGIGFRDWSPPAAKPRPCHLATGAFSYF</sequence>
<dbReference type="Proteomes" id="UP000499080">
    <property type="component" value="Unassembled WGS sequence"/>
</dbReference>
<proteinExistence type="predicted"/>
<evidence type="ECO:0000313" key="1">
    <source>
        <dbReference type="EMBL" id="GBL78972.1"/>
    </source>
</evidence>
<reference evidence="1 2" key="1">
    <citation type="journal article" date="2019" name="Sci. Rep.">
        <title>Orb-weaving spider Araneus ventricosus genome elucidates the spidroin gene catalogue.</title>
        <authorList>
            <person name="Kono N."/>
            <person name="Nakamura H."/>
            <person name="Ohtoshi R."/>
            <person name="Moran D.A.P."/>
            <person name="Shinohara A."/>
            <person name="Yoshida Y."/>
            <person name="Fujiwara M."/>
            <person name="Mori M."/>
            <person name="Tomita M."/>
            <person name="Arakawa K."/>
        </authorList>
    </citation>
    <scope>NUCLEOTIDE SEQUENCE [LARGE SCALE GENOMIC DNA]</scope>
</reference>
<dbReference type="OrthoDB" id="5978072at2759"/>
<dbReference type="AlphaFoldDB" id="A0A4Y2AGI8"/>
<keyword evidence="2" id="KW-1185">Reference proteome</keyword>
<name>A0A4Y2AGI8_ARAVE</name>
<comment type="caution">
    <text evidence="1">The sequence shown here is derived from an EMBL/GenBank/DDBJ whole genome shotgun (WGS) entry which is preliminary data.</text>
</comment>
<dbReference type="EMBL" id="BGPR01000017">
    <property type="protein sequence ID" value="GBL78972.1"/>
    <property type="molecule type" value="Genomic_DNA"/>
</dbReference>
<gene>
    <name evidence="1" type="ORF">AVEN_48935_1</name>
</gene>